<dbReference type="AlphaFoldDB" id="A0A840D481"/>
<sequence length="479" mass="54306">MKRLNISIISVSLMMLFASCSDWLTVEPQAVTSKDKMFTSELGFSSALVGLYLELQNVYSPTNFMMGGSTEYMANNYLTTTSETSDSYLFHTHRYTSTTIDASLGALFLSYYKIIANCNILIDALQGQSVVEPDEAAIIEGEALAIRAYCHFELLRLWGPPPTKIDASRKYLPYVTTVATSPYEYITYDAFVQKVKEEFNKAITLMEPVDPITAYSNGTLNASYATISKYQAMFWYNRQKRFNVYGVKALLARLYLWTGDKDNAYKEAKSIVDVKNPDGNPKFTLGTQSDITNSDFLFYSEHLVGLGLTEWVDKQGAFSGRFSAYVNSYANINSMLYDNQTDMRMNLFTSSYSYSFGTSVYGTRKYSKFTSTDYNSPKSIPLIRLSELYLILIETAPLEEANQYYKTFRSSRSASYTALTEPTRVREVEKEYVREFFSEGGQSFFMYKRLNAASLLLSSEGMSADKYELPIPTDETGEF</sequence>
<feature type="domain" description="SusD-like N-terminal" evidence="2">
    <location>
        <begin position="34"/>
        <end position="229"/>
    </location>
</feature>
<dbReference type="PROSITE" id="PS51257">
    <property type="entry name" value="PROKAR_LIPOPROTEIN"/>
    <property type="match status" value="1"/>
</dbReference>
<evidence type="ECO:0000256" key="1">
    <source>
        <dbReference type="SAM" id="SignalP"/>
    </source>
</evidence>
<dbReference type="EMBL" id="JACIER010000013">
    <property type="protein sequence ID" value="MBB4045248.1"/>
    <property type="molecule type" value="Genomic_DNA"/>
</dbReference>
<dbReference type="Proteomes" id="UP000560658">
    <property type="component" value="Unassembled WGS sequence"/>
</dbReference>
<dbReference type="InterPro" id="IPR033985">
    <property type="entry name" value="SusD-like_N"/>
</dbReference>
<keyword evidence="1" id="KW-0732">Signal</keyword>
<feature type="signal peptide" evidence="1">
    <location>
        <begin position="1"/>
        <end position="24"/>
    </location>
</feature>
<protein>
    <recommendedName>
        <fullName evidence="2">SusD-like N-terminal domain-containing protein</fullName>
    </recommendedName>
</protein>
<name>A0A840D481_9BACE</name>
<accession>A0A840D481</accession>
<evidence type="ECO:0000313" key="4">
    <source>
        <dbReference type="Proteomes" id="UP000560658"/>
    </source>
</evidence>
<evidence type="ECO:0000259" key="2">
    <source>
        <dbReference type="Pfam" id="PF14322"/>
    </source>
</evidence>
<keyword evidence="4" id="KW-1185">Reference proteome</keyword>
<dbReference type="Pfam" id="PF14322">
    <property type="entry name" value="SusD-like_3"/>
    <property type="match status" value="1"/>
</dbReference>
<feature type="chain" id="PRO_5032497650" description="SusD-like N-terminal domain-containing protein" evidence="1">
    <location>
        <begin position="25"/>
        <end position="479"/>
    </location>
</feature>
<comment type="caution">
    <text evidence="3">The sequence shown here is derived from an EMBL/GenBank/DDBJ whole genome shotgun (WGS) entry which is preliminary data.</text>
</comment>
<gene>
    <name evidence="3" type="ORF">GGR06_003059</name>
</gene>
<dbReference type="Gene3D" id="1.25.40.390">
    <property type="match status" value="1"/>
</dbReference>
<reference evidence="3" key="1">
    <citation type="submission" date="2020-08" db="EMBL/GenBank/DDBJ databases">
        <title>Genomic Encyclopedia of Type Strains, Phase IV (KMG-IV): sequencing the most valuable type-strain genomes for metagenomic binning, comparative biology and taxonomic classification.</title>
        <authorList>
            <person name="Goeker M."/>
        </authorList>
    </citation>
    <scope>NUCLEOTIDE SEQUENCE [LARGE SCALE GENOMIC DNA]</scope>
    <source>
        <strain evidence="3">DSM 105720</strain>
    </source>
</reference>
<dbReference type="RefSeq" id="WP_183209116.1">
    <property type="nucleotide sequence ID" value="NZ_JACIER010000013.1"/>
</dbReference>
<dbReference type="InterPro" id="IPR011990">
    <property type="entry name" value="TPR-like_helical_dom_sf"/>
</dbReference>
<organism evidence="3 4">
    <name type="scientific">Bacteroides reticulotermitis</name>
    <dbReference type="NCBI Taxonomy" id="1133319"/>
    <lineage>
        <taxon>Bacteria</taxon>
        <taxon>Pseudomonadati</taxon>
        <taxon>Bacteroidota</taxon>
        <taxon>Bacteroidia</taxon>
        <taxon>Bacteroidales</taxon>
        <taxon>Bacteroidaceae</taxon>
        <taxon>Bacteroides</taxon>
    </lineage>
</organism>
<dbReference type="SUPFAM" id="SSF48452">
    <property type="entry name" value="TPR-like"/>
    <property type="match status" value="1"/>
</dbReference>
<proteinExistence type="predicted"/>
<evidence type="ECO:0000313" key="3">
    <source>
        <dbReference type="EMBL" id="MBB4045248.1"/>
    </source>
</evidence>